<dbReference type="Proteomes" id="UP000292345">
    <property type="component" value="Unassembled WGS sequence"/>
</dbReference>
<reference evidence="3" key="5">
    <citation type="submission" date="2019-09" db="EMBL/GenBank/DDBJ databases">
        <title>Co-occurence of chitin degradation, pigmentation and bioactivity in marine Pseudoalteromonas.</title>
        <authorList>
            <person name="Sonnenschein E.C."/>
            <person name="Bech P.K."/>
        </authorList>
    </citation>
    <scope>NUCLEOTIDE SEQUENCE</scope>
    <source>
        <strain evidence="4">S2599</strain>
        <strain evidence="3">S2676</strain>
    </source>
</reference>
<dbReference type="PATRIC" id="fig|43658.5.peg.2143"/>
<keyword evidence="5" id="KW-1185">Reference proteome</keyword>
<protein>
    <submittedName>
        <fullName evidence="2">DUF2170 domain-containing protein</fullName>
    </submittedName>
</protein>
<dbReference type="Pfam" id="PF09938">
    <property type="entry name" value="DUF2170"/>
    <property type="match status" value="1"/>
</dbReference>
<dbReference type="EMBL" id="PPUZ01000014">
    <property type="protein sequence ID" value="RZM83869.1"/>
    <property type="molecule type" value="Genomic_DNA"/>
</dbReference>
<dbReference type="Proteomes" id="UP000310249">
    <property type="component" value="Unassembled WGS sequence"/>
</dbReference>
<sequence length="137" mass="15178">MELNELSIKLASFETEGANFESFLISNEGEQDVLQVIVEGNDELPIFVTQTEEQLVCISYLFNENEVKPELLNELNEALLKLNVPIPLSAFAKIDEQYAIFGALAVSSSIDEITHELVTLADNAIEALDAVTVYLKD</sequence>
<comment type="caution">
    <text evidence="1">The sequence shown here is derived from an EMBL/GenBank/DDBJ whole genome shotgun (WGS) entry which is preliminary data.</text>
</comment>
<dbReference type="Proteomes" id="UP000306719">
    <property type="component" value="Unassembled WGS sequence"/>
</dbReference>
<evidence type="ECO:0000313" key="8">
    <source>
        <dbReference type="Proteomes" id="UP000310249"/>
    </source>
</evidence>
<name>A0A0F4QNT7_9GAMM</name>
<reference evidence="2 6" key="2">
    <citation type="submission" date="2018-01" db="EMBL/GenBank/DDBJ databases">
        <title>Co-occurrence of chitin degradation, pigmentation and bioactivity in marine Pseudoalteromonas.</title>
        <authorList>
            <person name="Paulsen S."/>
            <person name="Gram L."/>
            <person name="Machado H."/>
        </authorList>
    </citation>
    <scope>NUCLEOTIDE SEQUENCE [LARGE SCALE GENOMIC DNA]</scope>
    <source>
        <strain evidence="2 6">S1946</strain>
    </source>
</reference>
<reference evidence="7 8" key="4">
    <citation type="submission" date="2019-06" db="EMBL/GenBank/DDBJ databases">
        <title>Co-occurence of chitin degradation, pigmentation and bioactivity in marine Pseudoalteromonas.</title>
        <authorList>
            <person name="Sonnenschein E.C."/>
            <person name="Bech P.K."/>
        </authorList>
    </citation>
    <scope>NUCLEOTIDE SEQUENCE [LARGE SCALE GENOMIC DNA]</scope>
    <source>
        <strain evidence="7">S2599</strain>
        <strain evidence="8">S2676</strain>
    </source>
</reference>
<accession>A0A0F4QNT7</accession>
<evidence type="ECO:0000313" key="4">
    <source>
        <dbReference type="EMBL" id="TMP36533.1"/>
    </source>
</evidence>
<evidence type="ECO:0000313" key="5">
    <source>
        <dbReference type="Proteomes" id="UP000033452"/>
    </source>
</evidence>
<dbReference type="Proteomes" id="UP000033452">
    <property type="component" value="Unassembled WGS sequence"/>
</dbReference>
<evidence type="ECO:0000313" key="2">
    <source>
        <dbReference type="EMBL" id="RZM83869.1"/>
    </source>
</evidence>
<evidence type="ECO:0000313" key="1">
    <source>
        <dbReference type="EMBL" id="KJZ09373.1"/>
    </source>
</evidence>
<dbReference type="RefSeq" id="WP_046004856.1">
    <property type="nucleotide sequence ID" value="NZ_JXYA01000020.1"/>
</dbReference>
<dbReference type="AlphaFoldDB" id="A0A0F4QNT7"/>
<reference evidence="1 5" key="1">
    <citation type="journal article" date="2015" name="BMC Genomics">
        <title>Genome mining reveals unlocked bioactive potential of marine Gram-negative bacteria.</title>
        <authorList>
            <person name="Machado H."/>
            <person name="Sonnenschein E.C."/>
            <person name="Melchiorsen J."/>
            <person name="Gram L."/>
        </authorList>
    </citation>
    <scope>NUCLEOTIDE SEQUENCE [LARGE SCALE GENOMIC DNA]</scope>
    <source>
        <strain evidence="1 5">S2471</strain>
    </source>
</reference>
<dbReference type="InterPro" id="IPR019231">
    <property type="entry name" value="DUF2170"/>
</dbReference>
<gene>
    <name evidence="2" type="ORF">C3B51_05550</name>
    <name evidence="4" type="ORF">CWB98_12940</name>
    <name evidence="3" type="ORF">CWB99_04745</name>
    <name evidence="1" type="ORF">TW77_10100</name>
</gene>
<organism evidence="1 5">
    <name type="scientific">Pseudoalteromonas rubra</name>
    <dbReference type="NCBI Taxonomy" id="43658"/>
    <lineage>
        <taxon>Bacteria</taxon>
        <taxon>Pseudomonadati</taxon>
        <taxon>Pseudomonadota</taxon>
        <taxon>Gammaproteobacteria</taxon>
        <taxon>Alteromonadales</taxon>
        <taxon>Pseudoalteromonadaceae</taxon>
        <taxon>Pseudoalteromonas</taxon>
    </lineage>
</organism>
<proteinExistence type="predicted"/>
<evidence type="ECO:0000313" key="6">
    <source>
        <dbReference type="Proteomes" id="UP000292345"/>
    </source>
</evidence>
<dbReference type="EMBL" id="PNCJ01000017">
    <property type="protein sequence ID" value="TMP36533.1"/>
    <property type="molecule type" value="Genomic_DNA"/>
</dbReference>
<dbReference type="EMBL" id="PNCI01000008">
    <property type="protein sequence ID" value="TMP31564.1"/>
    <property type="molecule type" value="Genomic_DNA"/>
</dbReference>
<evidence type="ECO:0000313" key="3">
    <source>
        <dbReference type="EMBL" id="TMP31564.1"/>
    </source>
</evidence>
<reference evidence="7 8" key="3">
    <citation type="submission" date="2018-01" db="EMBL/GenBank/DDBJ databases">
        <authorList>
            <person name="Paulsen S."/>
            <person name="Gram L.K."/>
        </authorList>
    </citation>
    <scope>NUCLEOTIDE SEQUENCE [LARGE SCALE GENOMIC DNA]</scope>
    <source>
        <strain evidence="4 7">S2599</strain>
        <strain evidence="3 8">S2676</strain>
    </source>
</reference>
<evidence type="ECO:0000313" key="7">
    <source>
        <dbReference type="Proteomes" id="UP000306719"/>
    </source>
</evidence>
<dbReference type="EMBL" id="JXYA01000020">
    <property type="protein sequence ID" value="KJZ09373.1"/>
    <property type="molecule type" value="Genomic_DNA"/>
</dbReference>
<dbReference type="OrthoDB" id="6196950at2"/>